<organism evidence="11 12">
    <name type="scientific">Litorisediminicola beolgyonensis</name>
    <dbReference type="NCBI Taxonomy" id="1173614"/>
    <lineage>
        <taxon>Bacteria</taxon>
        <taxon>Pseudomonadati</taxon>
        <taxon>Pseudomonadota</taxon>
        <taxon>Alphaproteobacteria</taxon>
        <taxon>Rhodobacterales</taxon>
        <taxon>Paracoccaceae</taxon>
        <taxon>Litorisediminicola</taxon>
    </lineage>
</organism>
<evidence type="ECO:0000256" key="5">
    <source>
        <dbReference type="ARBA" id="ARBA00022692"/>
    </source>
</evidence>
<dbReference type="Proteomes" id="UP001597135">
    <property type="component" value="Unassembled WGS sequence"/>
</dbReference>
<evidence type="ECO:0000256" key="6">
    <source>
        <dbReference type="ARBA" id="ARBA00022989"/>
    </source>
</evidence>
<dbReference type="Pfam" id="PF02397">
    <property type="entry name" value="Bac_transf"/>
    <property type="match status" value="1"/>
</dbReference>
<keyword evidence="5 9" id="KW-0812">Transmembrane</keyword>
<proteinExistence type="inferred from homology"/>
<reference evidence="12" key="1">
    <citation type="journal article" date="2019" name="Int. J. Syst. Evol. Microbiol.">
        <title>The Global Catalogue of Microorganisms (GCM) 10K type strain sequencing project: providing services to taxonomists for standard genome sequencing and annotation.</title>
        <authorList>
            <consortium name="The Broad Institute Genomics Platform"/>
            <consortium name="The Broad Institute Genome Sequencing Center for Infectious Disease"/>
            <person name="Wu L."/>
            <person name="Ma J."/>
        </authorList>
    </citation>
    <scope>NUCLEOTIDE SEQUENCE [LARGE SCALE GENOMIC DNA]</scope>
    <source>
        <strain evidence="12">CCUG 62953</strain>
    </source>
</reference>
<evidence type="ECO:0000313" key="12">
    <source>
        <dbReference type="Proteomes" id="UP001597135"/>
    </source>
</evidence>
<evidence type="ECO:0000259" key="10">
    <source>
        <dbReference type="Pfam" id="PF02397"/>
    </source>
</evidence>
<keyword evidence="7 9" id="KW-0472">Membrane</keyword>
<keyword evidence="3" id="KW-1003">Cell membrane</keyword>
<comment type="caution">
    <text evidence="11">The sequence shown here is derived from an EMBL/GenBank/DDBJ whole genome shotgun (WGS) entry which is preliminary data.</text>
</comment>
<sequence length="225" mass="24932">MTHFTEPGAVLRAPGRARGLPLLSYRQGGKRLSDLVLSILLAPLVAPLVALFWLAAKADGGPGFFAQDRVGLDGQRFRCWKIRSMHPDAERRLAELCATDPHAARDWDENMKLARDPRVTRLGRVLRATGLDELPQLWCVLRGDMSLVGPRPITAPELARYGSARGAYLSLRPGITGPWQVSGRNRVAYGTRVELDARYAQDLSLARDLVILWRTIGTVLRRTGC</sequence>
<evidence type="ECO:0000313" key="11">
    <source>
        <dbReference type="EMBL" id="MFD1343063.1"/>
    </source>
</evidence>
<dbReference type="PANTHER" id="PTHR30576:SF4">
    <property type="entry name" value="UNDECAPRENYL-PHOSPHATE GALACTOSE PHOSPHOTRANSFERASE"/>
    <property type="match status" value="1"/>
</dbReference>
<dbReference type="GO" id="GO:0016740">
    <property type="term" value="F:transferase activity"/>
    <property type="evidence" value="ECO:0007669"/>
    <property type="project" value="UniProtKB-KW"/>
</dbReference>
<feature type="transmembrane region" description="Helical" evidence="9">
    <location>
        <begin position="35"/>
        <end position="56"/>
    </location>
</feature>
<evidence type="ECO:0000256" key="8">
    <source>
        <dbReference type="ARBA" id="ARBA00023169"/>
    </source>
</evidence>
<keyword evidence="8" id="KW-0270">Exopolysaccharide synthesis</keyword>
<keyword evidence="6 9" id="KW-1133">Transmembrane helix</keyword>
<evidence type="ECO:0000256" key="4">
    <source>
        <dbReference type="ARBA" id="ARBA00022679"/>
    </source>
</evidence>
<evidence type="ECO:0000256" key="1">
    <source>
        <dbReference type="ARBA" id="ARBA00004236"/>
    </source>
</evidence>
<feature type="domain" description="Bacterial sugar transferase" evidence="10">
    <location>
        <begin position="30"/>
        <end position="220"/>
    </location>
</feature>
<dbReference type="InterPro" id="IPR003362">
    <property type="entry name" value="Bact_transf"/>
</dbReference>
<comment type="subcellular location">
    <subcellularLocation>
        <location evidence="1">Cell membrane</location>
    </subcellularLocation>
</comment>
<evidence type="ECO:0000256" key="9">
    <source>
        <dbReference type="SAM" id="Phobius"/>
    </source>
</evidence>
<comment type="similarity">
    <text evidence="2">Belongs to the bacterial sugar transferase family.</text>
</comment>
<evidence type="ECO:0000256" key="7">
    <source>
        <dbReference type="ARBA" id="ARBA00023136"/>
    </source>
</evidence>
<protein>
    <submittedName>
        <fullName evidence="11">Sugar transferase</fullName>
    </submittedName>
</protein>
<gene>
    <name evidence="11" type="ORF">ACFQ4E_11590</name>
</gene>
<keyword evidence="4 11" id="KW-0808">Transferase</keyword>
<dbReference type="EMBL" id="JBHTMU010000018">
    <property type="protein sequence ID" value="MFD1343063.1"/>
    <property type="molecule type" value="Genomic_DNA"/>
</dbReference>
<accession>A0ABW3ZJ72</accession>
<dbReference type="PANTHER" id="PTHR30576">
    <property type="entry name" value="COLANIC BIOSYNTHESIS UDP-GLUCOSE LIPID CARRIER TRANSFERASE"/>
    <property type="match status" value="1"/>
</dbReference>
<evidence type="ECO:0000256" key="2">
    <source>
        <dbReference type="ARBA" id="ARBA00006464"/>
    </source>
</evidence>
<evidence type="ECO:0000256" key="3">
    <source>
        <dbReference type="ARBA" id="ARBA00022475"/>
    </source>
</evidence>
<name>A0ABW3ZJ72_9RHOB</name>
<keyword evidence="12" id="KW-1185">Reference proteome</keyword>
<dbReference type="RefSeq" id="WP_386803668.1">
    <property type="nucleotide sequence ID" value="NZ_JBHTMU010000018.1"/>
</dbReference>